<reference evidence="1" key="1">
    <citation type="submission" date="2014-11" db="EMBL/GenBank/DDBJ databases">
        <authorList>
            <person name="Amaro Gonzalez C."/>
        </authorList>
    </citation>
    <scope>NUCLEOTIDE SEQUENCE</scope>
</reference>
<dbReference type="AlphaFoldDB" id="A0A0E9RSU5"/>
<organism evidence="1">
    <name type="scientific">Anguilla anguilla</name>
    <name type="common">European freshwater eel</name>
    <name type="synonym">Muraena anguilla</name>
    <dbReference type="NCBI Taxonomy" id="7936"/>
    <lineage>
        <taxon>Eukaryota</taxon>
        <taxon>Metazoa</taxon>
        <taxon>Chordata</taxon>
        <taxon>Craniata</taxon>
        <taxon>Vertebrata</taxon>
        <taxon>Euteleostomi</taxon>
        <taxon>Actinopterygii</taxon>
        <taxon>Neopterygii</taxon>
        <taxon>Teleostei</taxon>
        <taxon>Anguilliformes</taxon>
        <taxon>Anguillidae</taxon>
        <taxon>Anguilla</taxon>
    </lineage>
</organism>
<dbReference type="EMBL" id="GBXM01077067">
    <property type="protein sequence ID" value="JAH31510.1"/>
    <property type="molecule type" value="Transcribed_RNA"/>
</dbReference>
<name>A0A0E9RSU5_ANGAN</name>
<sequence>MRQCSGTVRNSHHVPLFPREECLCLPTSWSKSIRQTIYQPLYYFACCKPISVRRILC</sequence>
<evidence type="ECO:0000313" key="1">
    <source>
        <dbReference type="EMBL" id="JAH31510.1"/>
    </source>
</evidence>
<protein>
    <submittedName>
        <fullName evidence="1">Uncharacterized protein</fullName>
    </submittedName>
</protein>
<accession>A0A0E9RSU5</accession>
<proteinExistence type="predicted"/>
<reference evidence="1" key="2">
    <citation type="journal article" date="2015" name="Fish Shellfish Immunol.">
        <title>Early steps in the European eel (Anguilla anguilla)-Vibrio vulnificus interaction in the gills: Role of the RtxA13 toxin.</title>
        <authorList>
            <person name="Callol A."/>
            <person name="Pajuelo D."/>
            <person name="Ebbesson L."/>
            <person name="Teles M."/>
            <person name="MacKenzie S."/>
            <person name="Amaro C."/>
        </authorList>
    </citation>
    <scope>NUCLEOTIDE SEQUENCE</scope>
</reference>